<gene>
    <name evidence="2" type="ORF">MACJ_003291</name>
</gene>
<name>A0A976QS24_THEOR</name>
<dbReference type="AlphaFoldDB" id="A0A976QS24"/>
<accession>A0A976QS24</accession>
<protein>
    <submittedName>
        <fullName evidence="2">Uncharacterized protein</fullName>
    </submittedName>
</protein>
<evidence type="ECO:0000313" key="3">
    <source>
        <dbReference type="Proteomes" id="UP000244803"/>
    </source>
</evidence>
<reference evidence="2" key="1">
    <citation type="submission" date="2022-07" db="EMBL/GenBank/DDBJ databases">
        <title>Evaluation of T. orientalis genome assembly methods using nanopore sequencing and analysis of variation between genomes.</title>
        <authorList>
            <person name="Yam J."/>
            <person name="Micallef M.L."/>
            <person name="Liu M."/>
            <person name="Djordjevic S.P."/>
            <person name="Bogema D.R."/>
            <person name="Jenkins C."/>
        </authorList>
    </citation>
    <scope>NUCLEOTIDE SEQUENCE</scope>
    <source>
        <strain evidence="2">Fish Creek</strain>
    </source>
</reference>
<feature type="region of interest" description="Disordered" evidence="1">
    <location>
        <begin position="1"/>
        <end position="37"/>
    </location>
</feature>
<dbReference type="EMBL" id="CP056067">
    <property type="protein sequence ID" value="UKJ90033.1"/>
    <property type="molecule type" value="Genomic_DNA"/>
</dbReference>
<proteinExistence type="predicted"/>
<evidence type="ECO:0000256" key="1">
    <source>
        <dbReference type="SAM" id="MobiDB-lite"/>
    </source>
</evidence>
<dbReference type="Proteomes" id="UP000244803">
    <property type="component" value="Chromosome 4"/>
</dbReference>
<organism evidence="2 3">
    <name type="scientific">Theileria orientalis</name>
    <dbReference type="NCBI Taxonomy" id="68886"/>
    <lineage>
        <taxon>Eukaryota</taxon>
        <taxon>Sar</taxon>
        <taxon>Alveolata</taxon>
        <taxon>Apicomplexa</taxon>
        <taxon>Aconoidasida</taxon>
        <taxon>Piroplasmida</taxon>
        <taxon>Theileriidae</taxon>
        <taxon>Theileria</taxon>
    </lineage>
</organism>
<sequence>MDSSDNALGENEPTPEASPSELNNFVNSHENTSDLKESTEIDYSKIQDIEFGSKSFVYTRRLWFPDSLTSFGDTANAARRGSDDTIHVNLDIPNEENEVSLNFDKDTETVFDVSVEASVQMVQDSLFYDSIS</sequence>
<evidence type="ECO:0000313" key="2">
    <source>
        <dbReference type="EMBL" id="UKJ90033.1"/>
    </source>
</evidence>
<feature type="compositionally biased region" description="Polar residues" evidence="1">
    <location>
        <begin position="20"/>
        <end position="30"/>
    </location>
</feature>